<dbReference type="STRING" id="427683.A5481_06270"/>
<dbReference type="OrthoDB" id="8441220at2"/>
<comment type="caution">
    <text evidence="1">The sequence shown here is derived from an EMBL/GenBank/DDBJ whole genome shotgun (WGS) entry which is preliminary data.</text>
</comment>
<sequence>MGTPRRIWTDPEVAFLRKNYPQKGGPWCAERLARPLVAIQDKAQLLGLRSAIPRGGKTLRVSSGLIDDAIRAAYQQPKGSGAIDKLVRQYGVSRTYVSRRALKIGARTLLNITPWSEEEIEILRQNAQASNKHISRLMAERGYRRTPSAVKTARSSGEIDRTESELHTTGDVARLLGVCPATPCGWVKRGLLIPEPGTGAGEARVLISDLELARFIVTNPAAINLPKLEPSKEWFIDLLVRKGALALLSRPRSKRDAILQAALANPEMSRRQIAELLEMEPKIVTVVMSKLRSEGLLPDAKREAA</sequence>
<dbReference type="RefSeq" id="WP_048432276.1">
    <property type="nucleotide sequence ID" value="NZ_LWHQ01000011.1"/>
</dbReference>
<name>A0A179SEL3_9HYPH</name>
<evidence type="ECO:0000313" key="2">
    <source>
        <dbReference type="Proteomes" id="UP000078316"/>
    </source>
</evidence>
<organism evidence="1 2">
    <name type="scientific">Methylobacterium platani</name>
    <dbReference type="NCBI Taxonomy" id="427683"/>
    <lineage>
        <taxon>Bacteria</taxon>
        <taxon>Pseudomonadati</taxon>
        <taxon>Pseudomonadota</taxon>
        <taxon>Alphaproteobacteria</taxon>
        <taxon>Hyphomicrobiales</taxon>
        <taxon>Methylobacteriaceae</taxon>
        <taxon>Methylobacterium</taxon>
    </lineage>
</organism>
<gene>
    <name evidence="1" type="ORF">A5481_06270</name>
</gene>
<dbReference type="AlphaFoldDB" id="A0A179SEL3"/>
<accession>A0A179SEL3</accession>
<dbReference type="EMBL" id="LWHQ01000011">
    <property type="protein sequence ID" value="OAS26316.1"/>
    <property type="molecule type" value="Genomic_DNA"/>
</dbReference>
<protein>
    <submittedName>
        <fullName evidence="1">Uncharacterized protein</fullName>
    </submittedName>
</protein>
<evidence type="ECO:0000313" key="1">
    <source>
        <dbReference type="EMBL" id="OAS26316.1"/>
    </source>
</evidence>
<reference evidence="1 2" key="1">
    <citation type="submission" date="2016-04" db="EMBL/GenBank/DDBJ databases">
        <authorList>
            <person name="Evans L.H."/>
            <person name="Alamgir A."/>
            <person name="Owens N."/>
            <person name="Weber N.D."/>
            <person name="Virtaneva K."/>
            <person name="Barbian K."/>
            <person name="Babar A."/>
            <person name="Rosenke K."/>
        </authorList>
    </citation>
    <scope>NUCLEOTIDE SEQUENCE [LARGE SCALE GENOMIC DNA]</scope>
    <source>
        <strain evidence="1 2">PMB02</strain>
    </source>
</reference>
<dbReference type="Proteomes" id="UP000078316">
    <property type="component" value="Unassembled WGS sequence"/>
</dbReference>
<proteinExistence type="predicted"/>